<keyword evidence="1" id="KW-0812">Transmembrane</keyword>
<evidence type="ECO:0000259" key="2">
    <source>
        <dbReference type="Pfam" id="PF13387"/>
    </source>
</evidence>
<reference evidence="3 4" key="1">
    <citation type="submission" date="2018-09" db="EMBL/GenBank/DDBJ databases">
        <title>The draft genome of Acinetobacter spp. strains.</title>
        <authorList>
            <person name="Qin J."/>
            <person name="Feng Y."/>
            <person name="Zong Z."/>
        </authorList>
    </citation>
    <scope>NUCLEOTIDE SEQUENCE [LARGE SCALE GENOMIC DNA]</scope>
    <source>
        <strain evidence="3 4">WCHAc060002</strain>
    </source>
</reference>
<feature type="transmembrane region" description="Helical" evidence="1">
    <location>
        <begin position="47"/>
        <end position="66"/>
    </location>
</feature>
<keyword evidence="1" id="KW-0472">Membrane</keyword>
<gene>
    <name evidence="3" type="ORF">D7V64_06100</name>
</gene>
<organism evidence="3 4">
    <name type="scientific">Acinetobacter cumulans</name>
    <dbReference type="NCBI Taxonomy" id="2136182"/>
    <lineage>
        <taxon>Bacteria</taxon>
        <taxon>Pseudomonadati</taxon>
        <taxon>Pseudomonadota</taxon>
        <taxon>Gammaproteobacteria</taxon>
        <taxon>Moraxellales</taxon>
        <taxon>Moraxellaceae</taxon>
        <taxon>Acinetobacter</taxon>
    </lineage>
</organism>
<protein>
    <submittedName>
        <fullName evidence="3">DUF4105 domain-containing protein</fullName>
    </submittedName>
</protein>
<sequence length="356" mass="41232">MQQPSRTNSSIKSFMRKLAHGVFSLFVVLSSAWLCMAIWVQQPINSIVSYAIIGFWIAFALSILGIYFSHLLSRRKDILIYGLAFLFALIWYFSLPARQDRDWNPEVAKMLSYEKHGDQVTLHNVRNFDWHADGRYTERWETRHYNLNDITGVNIITSYWMGPKIAHTLVSFDFAHSTPLTFSIEIRKEKNEDFSAIGGFFRKFEVSLIAADEKDIIYTRSNIRGEQVYFFPINMGEAERKALFEEYLSKSDDLAKHAKWYNTLTSNCTTLVFDMVQAVSKQHLPVDYRLLASGYLPNYLYDLNALSHQWDIATWYRRAHVNPRVTSHHTLSSAQYSALIRQGLSSVTHTAPQNSK</sequence>
<evidence type="ECO:0000256" key="1">
    <source>
        <dbReference type="SAM" id="Phobius"/>
    </source>
</evidence>
<dbReference type="Pfam" id="PF13387">
    <property type="entry name" value="Lnb_N"/>
    <property type="match status" value="1"/>
</dbReference>
<keyword evidence="1" id="KW-1133">Transmembrane helix</keyword>
<evidence type="ECO:0000313" key="4">
    <source>
        <dbReference type="Proteomes" id="UP000281084"/>
    </source>
</evidence>
<comment type="caution">
    <text evidence="3">The sequence shown here is derived from an EMBL/GenBank/DDBJ whole genome shotgun (WGS) entry which is preliminary data.</text>
</comment>
<evidence type="ECO:0000313" key="3">
    <source>
        <dbReference type="EMBL" id="RKG53978.1"/>
    </source>
</evidence>
<dbReference type="AlphaFoldDB" id="A0A3A8G5Q1"/>
<feature type="domain" description="Lnb N-terminal periplasmic" evidence="2">
    <location>
        <begin position="136"/>
        <end position="294"/>
    </location>
</feature>
<dbReference type="Proteomes" id="UP000281084">
    <property type="component" value="Unassembled WGS sequence"/>
</dbReference>
<dbReference type="InterPro" id="IPR025178">
    <property type="entry name" value="Lnb_N"/>
</dbReference>
<dbReference type="EMBL" id="RAXZ01000005">
    <property type="protein sequence ID" value="RKG53978.1"/>
    <property type="molecule type" value="Genomic_DNA"/>
</dbReference>
<proteinExistence type="predicted"/>
<feature type="transmembrane region" description="Helical" evidence="1">
    <location>
        <begin position="78"/>
        <end position="95"/>
    </location>
</feature>
<name>A0A3A8G5Q1_9GAMM</name>
<accession>A0A3A8G5Q1</accession>